<evidence type="ECO:0000313" key="3">
    <source>
        <dbReference type="Proteomes" id="UP001359559"/>
    </source>
</evidence>
<name>A0AAN9JJI5_CLITE</name>
<evidence type="ECO:0000313" key="2">
    <source>
        <dbReference type="EMBL" id="KAK7300083.1"/>
    </source>
</evidence>
<sequence length="501" mass="54973">MADPELPSFSLGLDTPPHSPINPPHVSDSDSDPDTGPAPPRSIFKRLRRGPPLSSQKPSDTTPCFDLDLDDDIEEFSSQDDLDQACAPSSALNRSVCSSSKVSLNGCGVLTHQSCSNSREGKTKQTFDVPVSARLETGKSGLVFPKLKASPLRRFQLLDSDSDDSIGDDVDVSGVDKVEPSSKEATYNRGNPLSSVKNGREMSFDMECDRDLWKDFSPVKNVSVPTPAFDELCEEYFSSAKCKVGGKSGVDMFESCNERYPGISLSCQRDEQQSWESSNPLPPAHHYFFHEDPRVRQLVRSRLCHFSPLGVNRVNQQHNVSHIDYMGQFGNGGASKTQGVQNGYVNNSTRGRNNLVAEETFNASGGGWVDPRNFSSTFSHGESSRKKATKRNSTKNSVSKSKNKTNKSNSSSVPLASTNWVEPKSCTSTPKDAGKRRVQASGQSAGHWYTSSDGRKVYVNKSGQELTGRGAYRQYRKESGAGFRKSKKKTDPKKTNAKKRN</sequence>
<accession>A0AAN9JJI5</accession>
<feature type="region of interest" description="Disordered" evidence="1">
    <location>
        <begin position="1"/>
        <end position="65"/>
    </location>
</feature>
<feature type="compositionally biased region" description="Low complexity" evidence="1">
    <location>
        <begin position="394"/>
        <end position="413"/>
    </location>
</feature>
<feature type="compositionally biased region" description="Polar residues" evidence="1">
    <location>
        <begin position="183"/>
        <end position="194"/>
    </location>
</feature>
<dbReference type="Proteomes" id="UP001359559">
    <property type="component" value="Unassembled WGS sequence"/>
</dbReference>
<reference evidence="2 3" key="1">
    <citation type="submission" date="2024-01" db="EMBL/GenBank/DDBJ databases">
        <title>The genomes of 5 underutilized Papilionoideae crops provide insights into root nodulation and disease resistance.</title>
        <authorList>
            <person name="Yuan L."/>
        </authorList>
    </citation>
    <scope>NUCLEOTIDE SEQUENCE [LARGE SCALE GENOMIC DNA]</scope>
    <source>
        <strain evidence="2">LY-2023</strain>
        <tissue evidence="2">Leaf</tissue>
    </source>
</reference>
<organism evidence="2 3">
    <name type="scientific">Clitoria ternatea</name>
    <name type="common">Butterfly pea</name>
    <dbReference type="NCBI Taxonomy" id="43366"/>
    <lineage>
        <taxon>Eukaryota</taxon>
        <taxon>Viridiplantae</taxon>
        <taxon>Streptophyta</taxon>
        <taxon>Embryophyta</taxon>
        <taxon>Tracheophyta</taxon>
        <taxon>Spermatophyta</taxon>
        <taxon>Magnoliopsida</taxon>
        <taxon>eudicotyledons</taxon>
        <taxon>Gunneridae</taxon>
        <taxon>Pentapetalae</taxon>
        <taxon>rosids</taxon>
        <taxon>fabids</taxon>
        <taxon>Fabales</taxon>
        <taxon>Fabaceae</taxon>
        <taxon>Papilionoideae</taxon>
        <taxon>50 kb inversion clade</taxon>
        <taxon>NPAAA clade</taxon>
        <taxon>indigoferoid/millettioid clade</taxon>
        <taxon>Phaseoleae</taxon>
        <taxon>Clitoria</taxon>
    </lineage>
</organism>
<evidence type="ECO:0000256" key="1">
    <source>
        <dbReference type="SAM" id="MobiDB-lite"/>
    </source>
</evidence>
<feature type="compositionally biased region" description="Polar residues" evidence="1">
    <location>
        <begin position="440"/>
        <end position="452"/>
    </location>
</feature>
<feature type="compositionally biased region" description="Polar residues" evidence="1">
    <location>
        <begin position="53"/>
        <end position="62"/>
    </location>
</feature>
<keyword evidence="3" id="KW-1185">Reference proteome</keyword>
<dbReference type="PANTHER" id="PTHR38371">
    <property type="entry name" value="RHO GTPASE-ACTIVATING PROTEIN"/>
    <property type="match status" value="1"/>
</dbReference>
<dbReference type="PANTHER" id="PTHR38371:SF1">
    <property type="entry name" value="RHO GTPASE-ACTIVATING PROTEIN"/>
    <property type="match status" value="1"/>
</dbReference>
<protein>
    <submittedName>
        <fullName evidence="2">Uncharacterized protein</fullName>
    </submittedName>
</protein>
<proteinExistence type="predicted"/>
<feature type="compositionally biased region" description="Basic residues" evidence="1">
    <location>
        <begin position="484"/>
        <end position="501"/>
    </location>
</feature>
<feature type="region of interest" description="Disordered" evidence="1">
    <location>
        <begin position="377"/>
        <end position="501"/>
    </location>
</feature>
<gene>
    <name evidence="2" type="ORF">RJT34_10915</name>
</gene>
<feature type="compositionally biased region" description="Polar residues" evidence="1">
    <location>
        <begin position="414"/>
        <end position="430"/>
    </location>
</feature>
<dbReference type="EMBL" id="JAYKXN010000003">
    <property type="protein sequence ID" value="KAK7300083.1"/>
    <property type="molecule type" value="Genomic_DNA"/>
</dbReference>
<feature type="region of interest" description="Disordered" evidence="1">
    <location>
        <begin position="166"/>
        <end position="194"/>
    </location>
</feature>
<comment type="caution">
    <text evidence="2">The sequence shown here is derived from an EMBL/GenBank/DDBJ whole genome shotgun (WGS) entry which is preliminary data.</text>
</comment>
<dbReference type="AlphaFoldDB" id="A0AAN9JJI5"/>